<name>A0A845B6M7_9PROT</name>
<feature type="modified residue" description="4-aspartylphosphate" evidence="9">
    <location>
        <position position="623"/>
    </location>
</feature>
<feature type="region of interest" description="Disordered" evidence="11">
    <location>
        <begin position="1"/>
        <end position="37"/>
    </location>
</feature>
<dbReference type="InterPro" id="IPR011006">
    <property type="entry name" value="CheY-like_superfamily"/>
</dbReference>
<feature type="domain" description="Response regulatory" evidence="13">
    <location>
        <begin position="574"/>
        <end position="686"/>
    </location>
</feature>
<dbReference type="SMART" id="SM00387">
    <property type="entry name" value="HATPase_c"/>
    <property type="match status" value="1"/>
</dbReference>
<dbReference type="SMART" id="SM00086">
    <property type="entry name" value="PAC"/>
    <property type="match status" value="1"/>
</dbReference>
<feature type="domain" description="Histidine kinase" evidence="12">
    <location>
        <begin position="331"/>
        <end position="550"/>
    </location>
</feature>
<dbReference type="InterPro" id="IPR001789">
    <property type="entry name" value="Sig_transdc_resp-reg_receiver"/>
</dbReference>
<keyword evidence="3 9" id="KW-0597">Phosphoprotein</keyword>
<dbReference type="PROSITE" id="PS50110">
    <property type="entry name" value="RESPONSE_REGULATORY"/>
    <property type="match status" value="1"/>
</dbReference>
<evidence type="ECO:0000256" key="1">
    <source>
        <dbReference type="ARBA" id="ARBA00000085"/>
    </source>
</evidence>
<dbReference type="InterPro" id="IPR005467">
    <property type="entry name" value="His_kinase_dom"/>
</dbReference>
<gene>
    <name evidence="15" type="ORF">E0493_01865</name>
</gene>
<evidence type="ECO:0000256" key="11">
    <source>
        <dbReference type="SAM" id="MobiDB-lite"/>
    </source>
</evidence>
<evidence type="ECO:0000256" key="9">
    <source>
        <dbReference type="PROSITE-ProRule" id="PRU00169"/>
    </source>
</evidence>
<dbReference type="InterPro" id="IPR003594">
    <property type="entry name" value="HATPase_dom"/>
</dbReference>
<dbReference type="PANTHER" id="PTHR43065:SF46">
    <property type="entry name" value="C4-DICARBOXYLATE TRANSPORT SENSOR PROTEIN DCTB"/>
    <property type="match status" value="1"/>
</dbReference>
<keyword evidence="7" id="KW-0067">ATP-binding</keyword>
<keyword evidence="4" id="KW-0808">Transferase</keyword>
<dbReference type="PRINTS" id="PR00344">
    <property type="entry name" value="BCTRLSENSOR"/>
</dbReference>
<comment type="caution">
    <text evidence="15">The sequence shown here is derived from an EMBL/GenBank/DDBJ whole genome shotgun (WGS) entry which is preliminary data.</text>
</comment>
<keyword evidence="5" id="KW-0547">Nucleotide-binding</keyword>
<dbReference type="SUPFAM" id="SSF55874">
    <property type="entry name" value="ATPase domain of HSP90 chaperone/DNA topoisomerase II/histidine kinase"/>
    <property type="match status" value="1"/>
</dbReference>
<dbReference type="EC" id="2.7.13.3" evidence="2"/>
<dbReference type="SUPFAM" id="SSF47384">
    <property type="entry name" value="Homodimeric domain of signal transducing histidine kinase"/>
    <property type="match status" value="1"/>
</dbReference>
<evidence type="ECO:0000256" key="2">
    <source>
        <dbReference type="ARBA" id="ARBA00012438"/>
    </source>
</evidence>
<dbReference type="InterPro" id="IPR035965">
    <property type="entry name" value="PAS-like_dom_sf"/>
</dbReference>
<dbReference type="PANTHER" id="PTHR43065">
    <property type="entry name" value="SENSOR HISTIDINE KINASE"/>
    <property type="match status" value="1"/>
</dbReference>
<dbReference type="SUPFAM" id="SSF55785">
    <property type="entry name" value="PYP-like sensor domain (PAS domain)"/>
    <property type="match status" value="1"/>
</dbReference>
<reference evidence="15 16" key="1">
    <citation type="submission" date="2019-03" db="EMBL/GenBank/DDBJ databases">
        <title>Roseomonas sp. a novel Roseomonas species isolated from Sea whip Gorgonian.</title>
        <authorList>
            <person name="Li F."/>
            <person name="Pan X."/>
            <person name="Huang S."/>
            <person name="Li Z."/>
            <person name="Meng B."/>
        </authorList>
    </citation>
    <scope>NUCLEOTIDE SEQUENCE [LARGE SCALE GENOMIC DNA]</scope>
    <source>
        <strain evidence="15 16">M0104</strain>
    </source>
</reference>
<dbReference type="Gene3D" id="3.30.450.20">
    <property type="entry name" value="PAS domain"/>
    <property type="match status" value="1"/>
</dbReference>
<evidence type="ECO:0000256" key="5">
    <source>
        <dbReference type="ARBA" id="ARBA00022741"/>
    </source>
</evidence>
<keyword evidence="10" id="KW-0175">Coiled coil</keyword>
<dbReference type="PROSITE" id="PS50113">
    <property type="entry name" value="PAC"/>
    <property type="match status" value="1"/>
</dbReference>
<keyword evidence="8" id="KW-0902">Two-component regulatory system</keyword>
<dbReference type="Pfam" id="PF02518">
    <property type="entry name" value="HATPase_c"/>
    <property type="match status" value="1"/>
</dbReference>
<evidence type="ECO:0000313" key="15">
    <source>
        <dbReference type="EMBL" id="MXP62098.1"/>
    </source>
</evidence>
<feature type="domain" description="PAC" evidence="14">
    <location>
        <begin position="241"/>
        <end position="293"/>
    </location>
</feature>
<dbReference type="InterPro" id="IPR036890">
    <property type="entry name" value="HATPase_C_sf"/>
</dbReference>
<evidence type="ECO:0000259" key="13">
    <source>
        <dbReference type="PROSITE" id="PS50110"/>
    </source>
</evidence>
<evidence type="ECO:0000256" key="8">
    <source>
        <dbReference type="ARBA" id="ARBA00023012"/>
    </source>
</evidence>
<dbReference type="Gene3D" id="1.10.287.130">
    <property type="match status" value="1"/>
</dbReference>
<evidence type="ECO:0000256" key="7">
    <source>
        <dbReference type="ARBA" id="ARBA00022840"/>
    </source>
</evidence>
<dbReference type="InterPro" id="IPR013655">
    <property type="entry name" value="PAS_fold_3"/>
</dbReference>
<dbReference type="GO" id="GO:0000155">
    <property type="term" value="F:phosphorelay sensor kinase activity"/>
    <property type="evidence" value="ECO:0007669"/>
    <property type="project" value="InterPro"/>
</dbReference>
<dbReference type="Pfam" id="PF00072">
    <property type="entry name" value="Response_reg"/>
    <property type="match status" value="1"/>
</dbReference>
<dbReference type="PROSITE" id="PS50109">
    <property type="entry name" value="HIS_KIN"/>
    <property type="match status" value="1"/>
</dbReference>
<feature type="region of interest" description="Disordered" evidence="11">
    <location>
        <begin position="695"/>
        <end position="723"/>
    </location>
</feature>
<dbReference type="SUPFAM" id="SSF52172">
    <property type="entry name" value="CheY-like"/>
    <property type="match status" value="1"/>
</dbReference>
<evidence type="ECO:0000259" key="14">
    <source>
        <dbReference type="PROSITE" id="PS50113"/>
    </source>
</evidence>
<dbReference type="SMART" id="SM00448">
    <property type="entry name" value="REC"/>
    <property type="match status" value="1"/>
</dbReference>
<dbReference type="InterPro" id="IPR003661">
    <property type="entry name" value="HisK_dim/P_dom"/>
</dbReference>
<dbReference type="Proteomes" id="UP000460715">
    <property type="component" value="Unassembled WGS sequence"/>
</dbReference>
<accession>A0A845B6M7</accession>
<evidence type="ECO:0000313" key="16">
    <source>
        <dbReference type="Proteomes" id="UP000460715"/>
    </source>
</evidence>
<dbReference type="Pfam" id="PF08447">
    <property type="entry name" value="PAS_3"/>
    <property type="match status" value="1"/>
</dbReference>
<dbReference type="CDD" id="cd00130">
    <property type="entry name" value="PAS"/>
    <property type="match status" value="1"/>
</dbReference>
<evidence type="ECO:0000256" key="10">
    <source>
        <dbReference type="SAM" id="Coils"/>
    </source>
</evidence>
<dbReference type="InterPro" id="IPR001610">
    <property type="entry name" value="PAC"/>
</dbReference>
<keyword evidence="16" id="KW-1185">Reference proteome</keyword>
<keyword evidence="6 15" id="KW-0418">Kinase</keyword>
<comment type="catalytic activity">
    <reaction evidence="1">
        <text>ATP + protein L-histidine = ADP + protein N-phospho-L-histidine.</text>
        <dbReference type="EC" id="2.7.13.3"/>
    </reaction>
</comment>
<dbReference type="SMART" id="SM00388">
    <property type="entry name" value="HisKA"/>
    <property type="match status" value="1"/>
</dbReference>
<dbReference type="InterPro" id="IPR000014">
    <property type="entry name" value="PAS"/>
</dbReference>
<dbReference type="InterPro" id="IPR004358">
    <property type="entry name" value="Sig_transdc_His_kin-like_C"/>
</dbReference>
<evidence type="ECO:0000259" key="12">
    <source>
        <dbReference type="PROSITE" id="PS50109"/>
    </source>
</evidence>
<dbReference type="InterPro" id="IPR036097">
    <property type="entry name" value="HisK_dim/P_sf"/>
</dbReference>
<dbReference type="Gene3D" id="2.10.70.100">
    <property type="match status" value="1"/>
</dbReference>
<dbReference type="AlphaFoldDB" id="A0A845B6M7"/>
<dbReference type="Gene3D" id="3.40.50.2300">
    <property type="match status" value="1"/>
</dbReference>
<dbReference type="GO" id="GO:0005524">
    <property type="term" value="F:ATP binding"/>
    <property type="evidence" value="ECO:0007669"/>
    <property type="project" value="UniProtKB-KW"/>
</dbReference>
<sequence>MRRQEPYSMNEAGRDHATQAGHARQNSASKRLEDENEQLRLSLGSVREEAEAFAEERAELERKLDVRTRALRQAEAQLAMHRSKPQDFRGRLGTPGARLLDVMASRRDRDAPDEEGRIALEEMRVLAEELEAGNAALSLANQELEQRVSSRTSELAAAREALHRSEERLRLALTFAGAGEWDLRLGENRATWSKEWCALHGLDAASAEPCRETWTGRVHPEDLLAVEAALERSLKGGQPDFAVEYRLRDARGGERWLAGRGRLLHDAHGHPMQLSGLSFDITARKAAERVLARRNLLLEEEVEAAMAARQAAQTQRFQTMKMEALGQLTGGVAHDFNNVLAVLISGMTLLLRADSEEQRNSLLQSMMQAARRGATLTQRLLTFARRQPLQSDPLELQIWMQEMHGLAAPVLRAGMRLKTEAEGDVGPVLVDRGELEQAMLNVLVNARDAMPNGGTVTLSARKVHVQAASDPDGLDGDFVELGVEDEGHGIPPEMLPRIFEPFFTTKPVGKGTGLGLPQVYGFARQSGGTVRVASEVGKGTRIALLLPCAKGAGQCVTVPQGEAPAPMAQDAPMLVLVVEDDDQVAAMTVELLRTLGHTVQRVSSTDEALHALEQTQFDFLLADVMLGGGPDGIELAVAVSRLWPNLPLLLASGYGGMPERIAAAKLPLLRKPFGEDELRQAIRAVCARAGRALSPCPGPAARPTGRSGPSADGAARLPSQGPS</sequence>
<protein>
    <recommendedName>
        <fullName evidence="2">histidine kinase</fullName>
        <ecNumber evidence="2">2.7.13.3</ecNumber>
    </recommendedName>
</protein>
<dbReference type="InterPro" id="IPR000700">
    <property type="entry name" value="PAS-assoc_C"/>
</dbReference>
<evidence type="ECO:0000256" key="6">
    <source>
        <dbReference type="ARBA" id="ARBA00022777"/>
    </source>
</evidence>
<dbReference type="EMBL" id="SNVJ01000001">
    <property type="protein sequence ID" value="MXP62098.1"/>
    <property type="molecule type" value="Genomic_DNA"/>
</dbReference>
<proteinExistence type="predicted"/>
<evidence type="ECO:0000256" key="4">
    <source>
        <dbReference type="ARBA" id="ARBA00022679"/>
    </source>
</evidence>
<dbReference type="Gene3D" id="3.30.565.10">
    <property type="entry name" value="Histidine kinase-like ATPase, C-terminal domain"/>
    <property type="match status" value="1"/>
</dbReference>
<feature type="coiled-coil region" evidence="10">
    <location>
        <begin position="127"/>
        <end position="161"/>
    </location>
</feature>
<dbReference type="NCBIfam" id="TIGR00229">
    <property type="entry name" value="sensory_box"/>
    <property type="match status" value="1"/>
</dbReference>
<evidence type="ECO:0000256" key="3">
    <source>
        <dbReference type="ARBA" id="ARBA00022553"/>
    </source>
</evidence>
<organism evidence="15 16">
    <name type="scientific">Teichococcus coralli</name>
    <dbReference type="NCBI Taxonomy" id="2545983"/>
    <lineage>
        <taxon>Bacteria</taxon>
        <taxon>Pseudomonadati</taxon>
        <taxon>Pseudomonadota</taxon>
        <taxon>Alphaproteobacteria</taxon>
        <taxon>Acetobacterales</taxon>
        <taxon>Roseomonadaceae</taxon>
        <taxon>Roseomonas</taxon>
    </lineage>
</organism>